<evidence type="ECO:0000256" key="9">
    <source>
        <dbReference type="SAM" id="MobiDB-lite"/>
    </source>
</evidence>
<dbReference type="PANTHER" id="PTHR11727:SF7">
    <property type="entry name" value="DIMETHYLADENOSINE TRANSFERASE-RELATED"/>
    <property type="match status" value="1"/>
</dbReference>
<dbReference type="EC" id="2.1.1.-" evidence="8"/>
<feature type="binding site" evidence="7">
    <location>
        <position position="76"/>
    </location>
    <ligand>
        <name>S-adenosyl-L-methionine</name>
        <dbReference type="ChEBI" id="CHEBI:59789"/>
    </ligand>
</feature>
<dbReference type="GO" id="GO:0003723">
    <property type="term" value="F:RNA binding"/>
    <property type="evidence" value="ECO:0007669"/>
    <property type="project" value="UniProtKB-UniRule"/>
</dbReference>
<dbReference type="InterPro" id="IPR020598">
    <property type="entry name" value="rRNA_Ade_methylase_Trfase_N"/>
</dbReference>
<evidence type="ECO:0000256" key="1">
    <source>
        <dbReference type="ARBA" id="ARBA00022552"/>
    </source>
</evidence>
<dbReference type="Proteomes" id="UP001165085">
    <property type="component" value="Unassembled WGS sequence"/>
</dbReference>
<dbReference type="SMART" id="SM00650">
    <property type="entry name" value="rADc"/>
    <property type="match status" value="1"/>
</dbReference>
<feature type="binding site" evidence="7">
    <location>
        <position position="51"/>
    </location>
    <ligand>
        <name>S-adenosyl-L-methionine</name>
        <dbReference type="ChEBI" id="CHEBI:59789"/>
    </ligand>
</feature>
<dbReference type="FunFam" id="3.40.50.150:FF:000007">
    <property type="entry name" value="rRNA adenine N(6)-methyltransferase"/>
    <property type="match status" value="1"/>
</dbReference>
<dbReference type="InterPro" id="IPR020596">
    <property type="entry name" value="rRNA_Ade_Mease_Trfase_CS"/>
</dbReference>
<accession>A0A9W7BTT9</accession>
<evidence type="ECO:0000313" key="11">
    <source>
        <dbReference type="EMBL" id="GMH92633.1"/>
    </source>
</evidence>
<evidence type="ECO:0000256" key="2">
    <source>
        <dbReference type="ARBA" id="ARBA00022603"/>
    </source>
</evidence>
<proteinExistence type="inferred from homology"/>
<feature type="region of interest" description="Disordered" evidence="9">
    <location>
        <begin position="1"/>
        <end position="35"/>
    </location>
</feature>
<dbReference type="Gene3D" id="3.40.50.150">
    <property type="entry name" value="Vaccinia Virus protein VP39"/>
    <property type="match status" value="1"/>
</dbReference>
<dbReference type="AlphaFoldDB" id="A0A9W7BTT9"/>
<evidence type="ECO:0000256" key="4">
    <source>
        <dbReference type="ARBA" id="ARBA00022691"/>
    </source>
</evidence>
<sequence>MPKSSKKKGSYAGGTVSAASNPNSASAVSASSTKSTGNLLDPVKAYGQNFLKNPAIIDAIVQKSNIKPTDTVLEIGPGTGNLTVKLLERCARLNAIEYDPRMVREVTKRVEGTPESNKLTVIHGDALKTAFPFFNVCVANVPYQISSGLVFKLLGHRPFFKCAVMMFQEEFALRLSARPGESLYCRLSVNTQLLARVDQLMKVGRNNFRPPPKVESRVVRIEPRNPPPPVNFTEWDGMVRLLFNRKNKTIFSVLNNKSTYKILEENVKTKAAFDNVKGAVEIDVKKVIAEVCEMEEYKDKRVTRLDIDDLLKLLAEFNERGIHFA</sequence>
<dbReference type="SUPFAM" id="SSF53335">
    <property type="entry name" value="S-adenosyl-L-methionine-dependent methyltransferases"/>
    <property type="match status" value="1"/>
</dbReference>
<dbReference type="PROSITE" id="PS01131">
    <property type="entry name" value="RRNA_A_DIMETH"/>
    <property type="match status" value="1"/>
</dbReference>
<dbReference type="PROSITE" id="PS51689">
    <property type="entry name" value="SAM_RNA_A_N6_MT"/>
    <property type="match status" value="1"/>
</dbReference>
<comment type="similarity">
    <text evidence="6 7 8">Belongs to the class I-like SAM-binding methyltransferase superfamily. rRNA adenine N(6)-methyltransferase family.</text>
</comment>
<dbReference type="InterPro" id="IPR001737">
    <property type="entry name" value="KsgA/Erm"/>
</dbReference>
<keyword evidence="4 7" id="KW-0949">S-adenosyl-L-methionine</keyword>
<dbReference type="NCBIfam" id="TIGR00755">
    <property type="entry name" value="ksgA"/>
    <property type="match status" value="1"/>
</dbReference>
<feature type="binding site" evidence="7">
    <location>
        <position position="125"/>
    </location>
    <ligand>
        <name>S-adenosyl-L-methionine</name>
        <dbReference type="ChEBI" id="CHEBI:59789"/>
    </ligand>
</feature>
<evidence type="ECO:0000256" key="5">
    <source>
        <dbReference type="ARBA" id="ARBA00022884"/>
    </source>
</evidence>
<evidence type="ECO:0000256" key="6">
    <source>
        <dbReference type="ARBA" id="ARBA00061109"/>
    </source>
</evidence>
<reference evidence="12" key="1">
    <citation type="journal article" date="2023" name="Commun. Biol.">
        <title>Genome analysis of Parmales, the sister group of diatoms, reveals the evolutionary specialization of diatoms from phago-mixotrophs to photoautotrophs.</title>
        <authorList>
            <person name="Ban H."/>
            <person name="Sato S."/>
            <person name="Yoshikawa S."/>
            <person name="Yamada K."/>
            <person name="Nakamura Y."/>
            <person name="Ichinomiya M."/>
            <person name="Sato N."/>
            <person name="Blanc-Mathieu R."/>
            <person name="Endo H."/>
            <person name="Kuwata A."/>
            <person name="Ogata H."/>
        </authorList>
    </citation>
    <scope>NUCLEOTIDE SEQUENCE [LARGE SCALE GENOMIC DNA]</scope>
    <source>
        <strain evidence="12">NIES 3701</strain>
    </source>
</reference>
<dbReference type="PANTHER" id="PTHR11727">
    <property type="entry name" value="DIMETHYLADENOSINE TRANSFERASE"/>
    <property type="match status" value="1"/>
</dbReference>
<dbReference type="InterPro" id="IPR029063">
    <property type="entry name" value="SAM-dependent_MTases_sf"/>
</dbReference>
<evidence type="ECO:0000256" key="8">
    <source>
        <dbReference type="RuleBase" id="RU362106"/>
    </source>
</evidence>
<keyword evidence="2 7" id="KW-0489">Methyltransferase</keyword>
<feature type="binding site" evidence="7">
    <location>
        <position position="49"/>
    </location>
    <ligand>
        <name>S-adenosyl-L-methionine</name>
        <dbReference type="ChEBI" id="CHEBI:59789"/>
    </ligand>
</feature>
<keyword evidence="12" id="KW-1185">Reference proteome</keyword>
<feature type="compositionally biased region" description="Low complexity" evidence="9">
    <location>
        <begin position="13"/>
        <end position="32"/>
    </location>
</feature>
<keyword evidence="3 7" id="KW-0808">Transferase</keyword>
<evidence type="ECO:0000259" key="10">
    <source>
        <dbReference type="SMART" id="SM00650"/>
    </source>
</evidence>
<name>A0A9W7BTT9_9STRA</name>
<keyword evidence="1 8" id="KW-0698">rRNA processing</keyword>
<dbReference type="OrthoDB" id="74991at2759"/>
<comment type="caution">
    <text evidence="11">The sequence shown here is derived from an EMBL/GenBank/DDBJ whole genome shotgun (WGS) entry which is preliminary data.</text>
</comment>
<feature type="domain" description="Ribosomal RNA adenine methylase transferase N-terminal" evidence="10">
    <location>
        <begin position="56"/>
        <end position="225"/>
    </location>
</feature>
<organism evidence="11 12">
    <name type="scientific">Triparma strigata</name>
    <dbReference type="NCBI Taxonomy" id="1606541"/>
    <lineage>
        <taxon>Eukaryota</taxon>
        <taxon>Sar</taxon>
        <taxon>Stramenopiles</taxon>
        <taxon>Ochrophyta</taxon>
        <taxon>Bolidophyceae</taxon>
        <taxon>Parmales</taxon>
        <taxon>Triparmaceae</taxon>
        <taxon>Triparma</taxon>
    </lineage>
</organism>
<feature type="binding site" evidence="7">
    <location>
        <position position="97"/>
    </location>
    <ligand>
        <name>S-adenosyl-L-methionine</name>
        <dbReference type="ChEBI" id="CHEBI:59789"/>
    </ligand>
</feature>
<evidence type="ECO:0000313" key="12">
    <source>
        <dbReference type="Proteomes" id="UP001165085"/>
    </source>
</evidence>
<dbReference type="Gene3D" id="1.10.8.480">
    <property type="match status" value="1"/>
</dbReference>
<dbReference type="GO" id="GO:0000179">
    <property type="term" value="F:rRNA (adenine-N6,N6-)-dimethyltransferase activity"/>
    <property type="evidence" value="ECO:0007669"/>
    <property type="project" value="UniProtKB-UniRule"/>
</dbReference>
<dbReference type="Pfam" id="PF00398">
    <property type="entry name" value="RrnaAD"/>
    <property type="match status" value="1"/>
</dbReference>
<evidence type="ECO:0000256" key="7">
    <source>
        <dbReference type="PROSITE-ProRule" id="PRU01026"/>
    </source>
</evidence>
<dbReference type="EMBL" id="BRXY01000403">
    <property type="protein sequence ID" value="GMH92633.1"/>
    <property type="molecule type" value="Genomic_DNA"/>
</dbReference>
<keyword evidence="5 7" id="KW-0694">RNA-binding</keyword>
<evidence type="ECO:0000256" key="3">
    <source>
        <dbReference type="ARBA" id="ARBA00022679"/>
    </source>
</evidence>
<dbReference type="CDD" id="cd02440">
    <property type="entry name" value="AdoMet_MTases"/>
    <property type="match status" value="1"/>
</dbReference>
<feature type="binding site" evidence="7">
    <location>
        <position position="140"/>
    </location>
    <ligand>
        <name>S-adenosyl-L-methionine</name>
        <dbReference type="ChEBI" id="CHEBI:59789"/>
    </ligand>
</feature>
<protein>
    <recommendedName>
        <fullName evidence="8">rRNA adenine N(6)-methyltransferase</fullName>
        <ecNumber evidence="8">2.1.1.-</ecNumber>
    </recommendedName>
</protein>
<gene>
    <name evidence="11" type="ORF">TrST_g182</name>
</gene>
<dbReference type="InterPro" id="IPR011530">
    <property type="entry name" value="rRNA_adenine_dimethylase"/>
</dbReference>